<dbReference type="AlphaFoldDB" id="A0A1L0CQ88"/>
<proteinExistence type="predicted"/>
<protein>
    <submittedName>
        <fullName evidence="2">Uncharacterized protein</fullName>
    </submittedName>
</protein>
<evidence type="ECO:0000313" key="3">
    <source>
        <dbReference type="Proteomes" id="UP000183365"/>
    </source>
</evidence>
<feature type="coiled-coil region" evidence="1">
    <location>
        <begin position="201"/>
        <end position="345"/>
    </location>
</feature>
<dbReference type="Proteomes" id="UP000183365">
    <property type="component" value="Unassembled WGS sequence"/>
</dbReference>
<name>A0A1L0CQ88_9ASCO</name>
<keyword evidence="3" id="KW-1185">Reference proteome</keyword>
<gene>
    <name evidence="2" type="ORF">HGUI_02825</name>
</gene>
<evidence type="ECO:0000313" key="2">
    <source>
        <dbReference type="EMBL" id="SGZ40625.1"/>
    </source>
</evidence>
<dbReference type="VEuPathDB" id="FungiDB:HGUI_02825"/>
<reference evidence="3" key="1">
    <citation type="submission" date="2016-11" db="EMBL/GenBank/DDBJ databases">
        <authorList>
            <person name="Guldener U."/>
        </authorList>
    </citation>
    <scope>NUCLEOTIDE SEQUENCE [LARGE SCALE GENOMIC DNA]</scope>
</reference>
<keyword evidence="1" id="KW-0175">Coiled coil</keyword>
<accession>A0A1L0CQ88</accession>
<organism evidence="2 3">
    <name type="scientific">Hanseniaspora guilliermondii</name>
    <dbReference type="NCBI Taxonomy" id="56406"/>
    <lineage>
        <taxon>Eukaryota</taxon>
        <taxon>Fungi</taxon>
        <taxon>Dikarya</taxon>
        <taxon>Ascomycota</taxon>
        <taxon>Saccharomycotina</taxon>
        <taxon>Saccharomycetes</taxon>
        <taxon>Saccharomycodales</taxon>
        <taxon>Saccharomycodaceae</taxon>
        <taxon>Hanseniaspora</taxon>
    </lineage>
</organism>
<sequence>MLFSSVFNSFKKDDADDDETAGIMRSGRNFNDLPYDHEDRLYFDSPMKSSYSSITRKKYLDDNDDFSSVDYENDTLDKMKLEYEKNKLALQNKGNDNSLKFDDIFGNGFETKNDDIYSRRKNILELNNKRHGRNVFGYMNDKTSSRDDSIYNIQDVYQNNKGSYGYSNSVDVDDMRNIDYSPLNSRGKHLDEFDSNLYDKRRDLELENLELKRRIQQENLARKVKDLEEREKYERERYLNRRRLEEDKENMMFANMKYKKEKEELQDSLKEYERSIEKQAKLLQNQNNLIKDLEEKYSKLVSIVGSQNEEMNELKNGLETEKSISKRLNNRLELLNDRLSDTKKMLYSTTRTVSPSIKSKVRFDENKDVDDTDISDFEYGEIPTKFDLNNTEHILKLTEKF</sequence>
<dbReference type="EMBL" id="FQNF01000057">
    <property type="protein sequence ID" value="SGZ40625.1"/>
    <property type="molecule type" value="Genomic_DNA"/>
</dbReference>
<evidence type="ECO:0000256" key="1">
    <source>
        <dbReference type="SAM" id="Coils"/>
    </source>
</evidence>
<dbReference type="OrthoDB" id="3972188at2759"/>